<dbReference type="Proteomes" id="UP000053257">
    <property type="component" value="Unassembled WGS sequence"/>
</dbReference>
<dbReference type="Gene3D" id="1.20.1280.50">
    <property type="match status" value="1"/>
</dbReference>
<proteinExistence type="predicted"/>
<dbReference type="EMBL" id="KN840455">
    <property type="protein sequence ID" value="KIP10425.1"/>
    <property type="molecule type" value="Genomic_DNA"/>
</dbReference>
<dbReference type="AlphaFoldDB" id="A0A0C3SEE2"/>
<organism evidence="2 3">
    <name type="scientific">Phlebiopsis gigantea (strain 11061_1 CR5-6)</name>
    <name type="common">White-rot fungus</name>
    <name type="synonym">Peniophora gigantea</name>
    <dbReference type="NCBI Taxonomy" id="745531"/>
    <lineage>
        <taxon>Eukaryota</taxon>
        <taxon>Fungi</taxon>
        <taxon>Dikarya</taxon>
        <taxon>Basidiomycota</taxon>
        <taxon>Agaricomycotina</taxon>
        <taxon>Agaricomycetes</taxon>
        <taxon>Polyporales</taxon>
        <taxon>Phanerochaetaceae</taxon>
        <taxon>Phlebiopsis</taxon>
    </lineage>
</organism>
<dbReference type="InterPro" id="IPR036047">
    <property type="entry name" value="F-box-like_dom_sf"/>
</dbReference>
<dbReference type="OrthoDB" id="2751943at2759"/>
<protein>
    <recommendedName>
        <fullName evidence="1">F-box domain-containing protein</fullName>
    </recommendedName>
</protein>
<reference evidence="2 3" key="1">
    <citation type="journal article" date="2014" name="PLoS Genet.">
        <title>Analysis of the Phlebiopsis gigantea genome, transcriptome and secretome provides insight into its pioneer colonization strategies of wood.</title>
        <authorList>
            <person name="Hori C."/>
            <person name="Ishida T."/>
            <person name="Igarashi K."/>
            <person name="Samejima M."/>
            <person name="Suzuki H."/>
            <person name="Master E."/>
            <person name="Ferreira P."/>
            <person name="Ruiz-Duenas F.J."/>
            <person name="Held B."/>
            <person name="Canessa P."/>
            <person name="Larrondo L.F."/>
            <person name="Schmoll M."/>
            <person name="Druzhinina I.S."/>
            <person name="Kubicek C.P."/>
            <person name="Gaskell J.A."/>
            <person name="Kersten P."/>
            <person name="St John F."/>
            <person name="Glasner J."/>
            <person name="Sabat G."/>
            <person name="Splinter BonDurant S."/>
            <person name="Syed K."/>
            <person name="Yadav J."/>
            <person name="Mgbeahuruike A.C."/>
            <person name="Kovalchuk A."/>
            <person name="Asiegbu F.O."/>
            <person name="Lackner G."/>
            <person name="Hoffmeister D."/>
            <person name="Rencoret J."/>
            <person name="Gutierrez A."/>
            <person name="Sun H."/>
            <person name="Lindquist E."/>
            <person name="Barry K."/>
            <person name="Riley R."/>
            <person name="Grigoriev I.V."/>
            <person name="Henrissat B."/>
            <person name="Kues U."/>
            <person name="Berka R.M."/>
            <person name="Martinez A.T."/>
            <person name="Covert S.F."/>
            <person name="Blanchette R.A."/>
            <person name="Cullen D."/>
        </authorList>
    </citation>
    <scope>NUCLEOTIDE SEQUENCE [LARGE SCALE GENOMIC DNA]</scope>
    <source>
        <strain evidence="2 3">11061_1 CR5-6</strain>
    </source>
</reference>
<gene>
    <name evidence="2" type="ORF">PHLGIDRAFT_241481</name>
</gene>
<dbReference type="STRING" id="745531.A0A0C3SEE2"/>
<accession>A0A0C3SEE2</accession>
<sequence length="587" mass="65420">MDTLQTGQFGRLSGEERAHDEALLNARGEQVQDLILKLNSTNLAVTLPEELLLEIFKYHKAAWPHKIPTDEVTGLPLIANRTLDIYGWAVVTHVCRRWRNIGLGAPVLWTRIYISDPDLARASLERSRSLPLDVEGSFSLRISGKLSKTWRLVLKQSHRIRSLKYHNSHDELTETEEWFYEVSGCTFPILTTLQADIDPDYPISAEIPPTLEKLYYRPPLETLRINEVDFDDTRRLISSRLRHLELRDVRCKGTDHLAATRELLTTLKELPELQSLRLIDSLALYPINQPDPELPADLPLLLGKPVDLPHLSHLHASQKYGMTPVSVLLYNLAFPVSATVRLGTDALGDTIFGLGDVSQLGSLLSARISACANSDPPAPLRTLVIHAGGVTTEQSIAIAGWTQLLPVCSVSAYTATQYPSLLTPTPCLFELSVLNYIAENEVILNFLNPIPLQSVQTVTLGGDTAWAVSVPHTPLVLVFALIRALKVETLAVSGPWSACLPYLLHPLENLNTTPFPELHTLHIEFTPVARSETWMQLLTGALQARIDVGGGKRLRKIVVMDFGLVCVQDVQRLKEYTDEVVFNTNQR</sequence>
<dbReference type="SUPFAM" id="SSF81383">
    <property type="entry name" value="F-box domain"/>
    <property type="match status" value="1"/>
</dbReference>
<dbReference type="HOGENOM" id="CLU_024199_2_2_1"/>
<dbReference type="InterPro" id="IPR001810">
    <property type="entry name" value="F-box_dom"/>
</dbReference>
<evidence type="ECO:0000313" key="3">
    <source>
        <dbReference type="Proteomes" id="UP000053257"/>
    </source>
</evidence>
<feature type="domain" description="F-box" evidence="1">
    <location>
        <begin position="46"/>
        <end position="114"/>
    </location>
</feature>
<evidence type="ECO:0000259" key="1">
    <source>
        <dbReference type="Pfam" id="PF12937"/>
    </source>
</evidence>
<evidence type="ECO:0000313" key="2">
    <source>
        <dbReference type="EMBL" id="KIP10425.1"/>
    </source>
</evidence>
<dbReference type="Pfam" id="PF12937">
    <property type="entry name" value="F-box-like"/>
    <property type="match status" value="1"/>
</dbReference>
<name>A0A0C3SEE2_PHLG1</name>
<keyword evidence="3" id="KW-1185">Reference proteome</keyword>